<dbReference type="RefSeq" id="WP_160146854.1">
    <property type="nucleotide sequence ID" value="NZ_FNBI01000009.1"/>
</dbReference>
<evidence type="ECO:0000313" key="2">
    <source>
        <dbReference type="EMBL" id="SDG01747.1"/>
    </source>
</evidence>
<dbReference type="OrthoDB" id="5672604at2"/>
<dbReference type="Gene3D" id="3.90.550.10">
    <property type="entry name" value="Spore Coat Polysaccharide Biosynthesis Protein SpsA, Chain A"/>
    <property type="match status" value="1"/>
</dbReference>
<dbReference type="EMBL" id="FNBI01000009">
    <property type="protein sequence ID" value="SDG01747.1"/>
    <property type="molecule type" value="Genomic_DNA"/>
</dbReference>
<dbReference type="AlphaFoldDB" id="A0A1G7QTA7"/>
<sequence>MDNLPLGTPECNRQGIDRVITFVTDRGYLVQSLIAASQLAAQPDVVAIADIIIYLIDIPDDEQAAIRTALGASRFNFRFLDSRSFIPDSADRLPSLHVPRSTLGRLVLDAHIPAQYDTILYMDGDIQITGSVAPLVAHDCPPGKVLAGCDRLNNGGKYANPSSYLSRLGIMHPTDYVNAGIMLASRAAWREYTGEALRFLTNHPECCKHHDQSALNAAIGEHRIRFGPEYNYTTWFQAADGQHLVRPRIVHFTGPAKPWNSLKGPWGTRYRKVYADFLAAHPYFTRYLTLTDSRDIDPKYADPSPAMRARRTLKSVKAAIDSRWHSVLLRRFLHRAPFKRLD</sequence>
<evidence type="ECO:0000313" key="1">
    <source>
        <dbReference type="EMBL" id="MWC42345.1"/>
    </source>
</evidence>
<reference evidence="2 3" key="1">
    <citation type="submission" date="2016-10" db="EMBL/GenBank/DDBJ databases">
        <authorList>
            <person name="Varghese N."/>
            <person name="Submissions S."/>
        </authorList>
    </citation>
    <scope>NUCLEOTIDE SEQUENCE [LARGE SCALE GENOMIC DNA]</scope>
    <source>
        <strain evidence="2 3">S7-754</strain>
    </source>
</reference>
<keyword evidence="2" id="KW-0808">Transferase</keyword>
<accession>A0A1G7QTA7</accession>
<proteinExistence type="predicted"/>
<name>A0A1G7QTA7_9SPHN</name>
<evidence type="ECO:0000313" key="4">
    <source>
        <dbReference type="Proteomes" id="UP000436801"/>
    </source>
</evidence>
<dbReference type="EMBL" id="WSUT01000002">
    <property type="protein sequence ID" value="MWC42345.1"/>
    <property type="molecule type" value="Genomic_DNA"/>
</dbReference>
<protein>
    <submittedName>
        <fullName evidence="2">Lipopolysaccharide biosynthesis protein, LPS:glycosyltransferase</fullName>
    </submittedName>
</protein>
<dbReference type="Proteomes" id="UP000323502">
    <property type="component" value="Unassembled WGS sequence"/>
</dbReference>
<dbReference type="GO" id="GO:0016757">
    <property type="term" value="F:glycosyltransferase activity"/>
    <property type="evidence" value="ECO:0007669"/>
    <property type="project" value="InterPro"/>
</dbReference>
<reference evidence="1 4" key="2">
    <citation type="submission" date="2019-12" db="EMBL/GenBank/DDBJ databases">
        <authorList>
            <person name="Zheng J."/>
        </authorList>
    </citation>
    <scope>NUCLEOTIDE SEQUENCE [LARGE SCALE GENOMIC DNA]</scope>
    <source>
        <strain evidence="1 4">DSM 27347</strain>
    </source>
</reference>
<dbReference type="SUPFAM" id="SSF53448">
    <property type="entry name" value="Nucleotide-diphospho-sugar transferases"/>
    <property type="match status" value="1"/>
</dbReference>
<dbReference type="Pfam" id="PF01501">
    <property type="entry name" value="Glyco_transf_8"/>
    <property type="match status" value="1"/>
</dbReference>
<dbReference type="InterPro" id="IPR002495">
    <property type="entry name" value="Glyco_trans_8"/>
</dbReference>
<dbReference type="InterPro" id="IPR029044">
    <property type="entry name" value="Nucleotide-diphossugar_trans"/>
</dbReference>
<gene>
    <name evidence="1" type="ORF">GQR91_01540</name>
    <name evidence="2" type="ORF">SAMN05216557_10937</name>
</gene>
<organism evidence="2 3">
    <name type="scientific">Sphingomonas carotinifaciens</name>
    <dbReference type="NCBI Taxonomy" id="1166323"/>
    <lineage>
        <taxon>Bacteria</taxon>
        <taxon>Pseudomonadati</taxon>
        <taxon>Pseudomonadota</taxon>
        <taxon>Alphaproteobacteria</taxon>
        <taxon>Sphingomonadales</taxon>
        <taxon>Sphingomonadaceae</taxon>
        <taxon>Sphingomonas</taxon>
    </lineage>
</organism>
<evidence type="ECO:0000313" key="3">
    <source>
        <dbReference type="Proteomes" id="UP000323502"/>
    </source>
</evidence>
<dbReference type="Proteomes" id="UP000436801">
    <property type="component" value="Unassembled WGS sequence"/>
</dbReference>
<keyword evidence="3" id="KW-1185">Reference proteome</keyword>